<dbReference type="RefSeq" id="WP_252956635.1">
    <property type="nucleotide sequence ID" value="NZ_JAFIRR010000264.1"/>
</dbReference>
<reference evidence="9 10" key="1">
    <citation type="submission" date="2021-12" db="EMBL/GenBank/DDBJ databases">
        <title>Siccirubricoccus leaddurans sp. nov., a high concentration Zn2+ tolerance bacterium.</title>
        <authorList>
            <person name="Cao Y."/>
        </authorList>
    </citation>
    <scope>NUCLEOTIDE SEQUENCE [LARGE SCALE GENOMIC DNA]</scope>
    <source>
        <strain evidence="9 10">KC 17139</strain>
    </source>
</reference>
<evidence type="ECO:0000256" key="6">
    <source>
        <dbReference type="ARBA" id="ARBA00023136"/>
    </source>
</evidence>
<comment type="caution">
    <text evidence="9">The sequence shown here is derived from an EMBL/GenBank/DDBJ whole genome shotgun (WGS) entry which is preliminary data.</text>
</comment>
<keyword evidence="4" id="KW-0677">Repeat</keyword>
<dbReference type="EMBL" id="JAFIRR010000264">
    <property type="protein sequence ID" value="MCO6419965.1"/>
    <property type="molecule type" value="Genomic_DNA"/>
</dbReference>
<keyword evidence="3" id="KW-0732">Signal</keyword>
<protein>
    <submittedName>
        <fullName evidence="9">BCSC C-terminal domain-containing protein</fullName>
    </submittedName>
</protein>
<evidence type="ECO:0000256" key="3">
    <source>
        <dbReference type="ARBA" id="ARBA00022729"/>
    </source>
</evidence>
<dbReference type="Proteomes" id="UP001523392">
    <property type="component" value="Unassembled WGS sequence"/>
</dbReference>
<keyword evidence="6" id="KW-0472">Membrane</keyword>
<evidence type="ECO:0000313" key="9">
    <source>
        <dbReference type="EMBL" id="MCO6419965.1"/>
    </source>
</evidence>
<dbReference type="PRINTS" id="PR01441">
    <property type="entry name" value="CELLSNTHASEC"/>
</dbReference>
<evidence type="ECO:0000256" key="1">
    <source>
        <dbReference type="ARBA" id="ARBA00004339"/>
    </source>
</evidence>
<dbReference type="InterPro" id="IPR003921">
    <property type="entry name" value="Cell_synth_C"/>
</dbReference>
<evidence type="ECO:0000256" key="4">
    <source>
        <dbReference type="ARBA" id="ARBA00022737"/>
    </source>
</evidence>
<dbReference type="Pfam" id="PF05420">
    <property type="entry name" value="BCSC_C"/>
    <property type="match status" value="1"/>
</dbReference>
<name>A0ABT1DFI2_9PROT</name>
<dbReference type="InterPro" id="IPR008410">
    <property type="entry name" value="BCSC_C"/>
</dbReference>
<evidence type="ECO:0000256" key="7">
    <source>
        <dbReference type="ARBA" id="ARBA00023237"/>
    </source>
</evidence>
<proteinExistence type="inferred from homology"/>
<sequence>EAALQAAADQRRAQMGADRSGAITVAGITASAVDNPFLRRAAGPEPGAPRDAVAEDIERELQALREETGTRLVAAPSIRSRSGSGGIDRLNEVSTAIEASGVPGRLGGRLALRANVVAASSGDLQNDVETRRRFGSNVLAGPTAGSGSSDTTATGVGLDLAWRRGNFAADIGTTPLGFRLTNLVGGLEVAPRLTDNLRLRVTGERRAVTDSLLSWSGVRDPVSSRIWGGVVRSGGRAQLEYAAGPANFYAGGGYASFEGSGVVDNNRIEGGAGMSYAVYRRPDDELTAGLDLVYFAYDRNLRHFTLGHGGYFSPQSYAALNLPVDWRARSGDLSWHLGATLGFASWREDTVDVFPGDPARQGQLVGAAAGDPTIRTRYAGQSQSGFTGGVRGDVEYALTPQLRLGAALRYDRAADWNEARGTFYLRYRPEN</sequence>
<organism evidence="9 10">
    <name type="scientific">Siccirubricoccus soli</name>
    <dbReference type="NCBI Taxonomy" id="2899147"/>
    <lineage>
        <taxon>Bacteria</taxon>
        <taxon>Pseudomonadati</taxon>
        <taxon>Pseudomonadota</taxon>
        <taxon>Alphaproteobacteria</taxon>
        <taxon>Acetobacterales</taxon>
        <taxon>Roseomonadaceae</taxon>
        <taxon>Siccirubricoccus</taxon>
    </lineage>
</organism>
<keyword evidence="5" id="KW-0802">TPR repeat</keyword>
<evidence type="ECO:0000256" key="2">
    <source>
        <dbReference type="ARBA" id="ARBA00005886"/>
    </source>
</evidence>
<feature type="non-terminal residue" evidence="9">
    <location>
        <position position="1"/>
    </location>
</feature>
<gene>
    <name evidence="9" type="ORF">JYK14_27940</name>
</gene>
<evidence type="ECO:0000313" key="10">
    <source>
        <dbReference type="Proteomes" id="UP001523392"/>
    </source>
</evidence>
<keyword evidence="10" id="KW-1185">Reference proteome</keyword>
<comment type="subcellular location">
    <subcellularLocation>
        <location evidence="1">Cell outer membrane</location>
        <topology evidence="1">Peripheral membrane protein</topology>
    </subcellularLocation>
</comment>
<keyword evidence="7" id="KW-0998">Cell outer membrane</keyword>
<evidence type="ECO:0000256" key="5">
    <source>
        <dbReference type="ARBA" id="ARBA00022803"/>
    </source>
</evidence>
<accession>A0ABT1DFI2</accession>
<comment type="similarity">
    <text evidence="2">Belongs to the AcsC/BcsC family.</text>
</comment>
<evidence type="ECO:0000259" key="8">
    <source>
        <dbReference type="Pfam" id="PF05420"/>
    </source>
</evidence>
<feature type="domain" description="Cellulose synthase operon C C-terminal" evidence="8">
    <location>
        <begin position="89"/>
        <end position="428"/>
    </location>
</feature>